<keyword evidence="9" id="KW-1185">Reference proteome</keyword>
<protein>
    <submittedName>
        <fullName evidence="8">Radical SAM domain iron-sulfur cluster-binding oxidoreductase</fullName>
    </submittedName>
</protein>
<keyword evidence="4" id="KW-0479">Metal-binding</keyword>
<dbReference type="OrthoDB" id="9815044at2"/>
<evidence type="ECO:0000259" key="7">
    <source>
        <dbReference type="PROSITE" id="PS51918"/>
    </source>
</evidence>
<dbReference type="EMBL" id="CP001390">
    <property type="protein sequence ID" value="ACM20508.1"/>
    <property type="molecule type" value="Genomic_DNA"/>
</dbReference>
<dbReference type="SFLD" id="SFLDG01086">
    <property type="entry name" value="elongater_protein-like"/>
    <property type="match status" value="1"/>
</dbReference>
<dbReference type="Proteomes" id="UP000007721">
    <property type="component" value="Chromosome"/>
</dbReference>
<dbReference type="GO" id="GO:0051539">
    <property type="term" value="F:4 iron, 4 sulfur cluster binding"/>
    <property type="evidence" value="ECO:0007669"/>
    <property type="project" value="UniProtKB-KW"/>
</dbReference>
<dbReference type="RefSeq" id="WP_012647237.1">
    <property type="nucleotide sequence ID" value="NC_011979.1"/>
</dbReference>
<gene>
    <name evidence="8" type="ordered locus">Geob_2154</name>
</gene>
<dbReference type="SFLD" id="SFLDS00029">
    <property type="entry name" value="Radical_SAM"/>
    <property type="match status" value="1"/>
</dbReference>
<dbReference type="Pfam" id="PF04055">
    <property type="entry name" value="Radical_SAM"/>
    <property type="match status" value="1"/>
</dbReference>
<dbReference type="PANTHER" id="PTHR11135:SF0">
    <property type="entry name" value="ELONGATOR COMPLEX PROTEIN 3"/>
    <property type="match status" value="1"/>
</dbReference>
<reference evidence="8 9" key="1">
    <citation type="submission" date="2009-01" db="EMBL/GenBank/DDBJ databases">
        <title>Complete sequence of Geobacter sp. FRC-32.</title>
        <authorList>
            <consortium name="US DOE Joint Genome Institute"/>
            <person name="Lucas S."/>
            <person name="Copeland A."/>
            <person name="Lapidus A."/>
            <person name="Glavina del Rio T."/>
            <person name="Dalin E."/>
            <person name="Tice H."/>
            <person name="Bruce D."/>
            <person name="Goodwin L."/>
            <person name="Pitluck S."/>
            <person name="Saunders E."/>
            <person name="Brettin T."/>
            <person name="Detter J.C."/>
            <person name="Han C."/>
            <person name="Larimer F."/>
            <person name="Land M."/>
            <person name="Hauser L."/>
            <person name="Kyrpides N."/>
            <person name="Ovchinnikova G."/>
            <person name="Kostka J."/>
            <person name="Richardson P."/>
        </authorList>
    </citation>
    <scope>NUCLEOTIDE SEQUENCE [LARGE SCALE GENOMIC DNA]</scope>
    <source>
        <strain evidence="9">DSM 22248 / JCM 15807 / FRC-32</strain>
    </source>
</reference>
<organism evidence="8 9">
    <name type="scientific">Geotalea daltonii (strain DSM 22248 / JCM 15807 / FRC-32)</name>
    <name type="common">Geobacter daltonii</name>
    <dbReference type="NCBI Taxonomy" id="316067"/>
    <lineage>
        <taxon>Bacteria</taxon>
        <taxon>Pseudomonadati</taxon>
        <taxon>Thermodesulfobacteriota</taxon>
        <taxon>Desulfuromonadia</taxon>
        <taxon>Geobacterales</taxon>
        <taxon>Geobacteraceae</taxon>
        <taxon>Geotalea</taxon>
    </lineage>
</organism>
<dbReference type="InterPro" id="IPR007197">
    <property type="entry name" value="rSAM"/>
</dbReference>
<evidence type="ECO:0000256" key="3">
    <source>
        <dbReference type="ARBA" id="ARBA00022691"/>
    </source>
</evidence>
<evidence type="ECO:0000256" key="5">
    <source>
        <dbReference type="ARBA" id="ARBA00023004"/>
    </source>
</evidence>
<keyword evidence="5" id="KW-0408">Iron</keyword>
<dbReference type="STRING" id="316067.Geob_2154"/>
<dbReference type="InterPro" id="IPR039661">
    <property type="entry name" value="ELP3"/>
</dbReference>
<evidence type="ECO:0000256" key="4">
    <source>
        <dbReference type="ARBA" id="ARBA00022723"/>
    </source>
</evidence>
<evidence type="ECO:0000256" key="1">
    <source>
        <dbReference type="ARBA" id="ARBA00001966"/>
    </source>
</evidence>
<dbReference type="AlphaFoldDB" id="B9M912"/>
<keyword evidence="2" id="KW-0004">4Fe-4S</keyword>
<dbReference type="Gene3D" id="3.80.30.20">
    <property type="entry name" value="tm_1862 like domain"/>
    <property type="match status" value="1"/>
</dbReference>
<feature type="domain" description="Radical SAM core" evidence="7">
    <location>
        <begin position="1"/>
        <end position="230"/>
    </location>
</feature>
<dbReference type="SFLD" id="SFLDG01082">
    <property type="entry name" value="B12-binding_domain_containing"/>
    <property type="match status" value="1"/>
</dbReference>
<dbReference type="PANTHER" id="PTHR11135">
    <property type="entry name" value="HISTONE ACETYLTRANSFERASE-RELATED"/>
    <property type="match status" value="1"/>
</dbReference>
<dbReference type="SMART" id="SM00729">
    <property type="entry name" value="Elp3"/>
    <property type="match status" value="1"/>
</dbReference>
<accession>B9M912</accession>
<dbReference type="InterPro" id="IPR006638">
    <property type="entry name" value="Elp3/MiaA/NifB-like_rSAM"/>
</dbReference>
<dbReference type="eggNOG" id="COG1243">
    <property type="taxonomic scope" value="Bacteria"/>
</dbReference>
<dbReference type="InterPro" id="IPR058240">
    <property type="entry name" value="rSAM_sf"/>
</dbReference>
<evidence type="ECO:0000313" key="9">
    <source>
        <dbReference type="Proteomes" id="UP000007721"/>
    </source>
</evidence>
<dbReference type="GO" id="GO:0003824">
    <property type="term" value="F:catalytic activity"/>
    <property type="evidence" value="ECO:0007669"/>
    <property type="project" value="InterPro"/>
</dbReference>
<evidence type="ECO:0000313" key="8">
    <source>
        <dbReference type="EMBL" id="ACM20508.1"/>
    </source>
</evidence>
<comment type="cofactor">
    <cofactor evidence="1">
        <name>[4Fe-4S] cluster</name>
        <dbReference type="ChEBI" id="CHEBI:49883"/>
    </cofactor>
</comment>
<dbReference type="GO" id="GO:0046872">
    <property type="term" value="F:metal ion binding"/>
    <property type="evidence" value="ECO:0007669"/>
    <property type="project" value="UniProtKB-KW"/>
</dbReference>
<dbReference type="InterPro" id="IPR023404">
    <property type="entry name" value="rSAM_horseshoe"/>
</dbReference>
<name>B9M912_GEODF</name>
<evidence type="ECO:0000256" key="6">
    <source>
        <dbReference type="ARBA" id="ARBA00023014"/>
    </source>
</evidence>
<proteinExistence type="predicted"/>
<dbReference type="KEGG" id="geo:Geob_2154"/>
<keyword evidence="6" id="KW-0411">Iron-sulfur</keyword>
<dbReference type="GO" id="GO:0002926">
    <property type="term" value="P:tRNA wobble base 5-methoxycarbonylmethyl-2-thiouridinylation"/>
    <property type="evidence" value="ECO:0007669"/>
    <property type="project" value="TreeGrafter"/>
</dbReference>
<dbReference type="GO" id="GO:0005737">
    <property type="term" value="C:cytoplasm"/>
    <property type="evidence" value="ECO:0007669"/>
    <property type="project" value="TreeGrafter"/>
</dbReference>
<dbReference type="SUPFAM" id="SSF102114">
    <property type="entry name" value="Radical SAM enzymes"/>
    <property type="match status" value="1"/>
</dbReference>
<sequence>MTVTVPFFISHLGCPHQCVFCNQMEIAGTKGQMPGQTEILTKVAAYRRSGGCRPVQVAYFGGTFTALPRADQERLLQPLQPLLVSGEVESIRISTRPDCVDVETAQFLRGMGVRVVELGIQSMADEVLEMSGRGHAAAHVERAASVLRQAGLLWGAQLMPGLPGDSPAKAMASLERVIALEPSCLRIYPTLVIKDTPLASLFEQGLYEPLTMETGICLCMAMLHRASQARLPVIRMGLQPTVELDAAGTVLAGPYHPAFRCLVESELCFRLLSGLVKGFGVGTPVRIACASGRISNVIGHKRSNVERLEQKHGIKVLSIQGEPALSVFEVIVEADGKKLRGHLLDDLDPGQFLPFIRS</sequence>
<evidence type="ECO:0000256" key="2">
    <source>
        <dbReference type="ARBA" id="ARBA00022485"/>
    </source>
</evidence>
<dbReference type="PROSITE" id="PS51918">
    <property type="entry name" value="RADICAL_SAM"/>
    <property type="match status" value="1"/>
</dbReference>
<dbReference type="HOGENOM" id="CLU_057482_0_0_7"/>
<dbReference type="Pfam" id="PF16199">
    <property type="entry name" value="Radical_SAM_C"/>
    <property type="match status" value="1"/>
</dbReference>
<keyword evidence="3" id="KW-0949">S-adenosyl-L-methionine</keyword>
<dbReference type="InterPro" id="IPR032432">
    <property type="entry name" value="Radical_SAM_C"/>
</dbReference>